<evidence type="ECO:0000313" key="3">
    <source>
        <dbReference type="Proteomes" id="UP001497482"/>
    </source>
</evidence>
<accession>A0AAV2JSE6</accession>
<reference evidence="2 3" key="1">
    <citation type="submission" date="2024-04" db="EMBL/GenBank/DDBJ databases">
        <authorList>
            <person name="Waldvogel A.-M."/>
            <person name="Schoenle A."/>
        </authorList>
    </citation>
    <scope>NUCLEOTIDE SEQUENCE [LARGE SCALE GENOMIC DNA]</scope>
</reference>
<protein>
    <recommendedName>
        <fullName evidence="1">HSR domain-containing protein</fullName>
    </recommendedName>
</protein>
<keyword evidence="3" id="KW-1185">Reference proteome</keyword>
<dbReference type="PANTHER" id="PTHR46386">
    <property type="entry name" value="NUCLEAR BODY PROTEIN SP140"/>
    <property type="match status" value="1"/>
</dbReference>
<evidence type="ECO:0000259" key="1">
    <source>
        <dbReference type="PROSITE" id="PS51414"/>
    </source>
</evidence>
<dbReference type="PROSITE" id="PS51414">
    <property type="entry name" value="HSR"/>
    <property type="match status" value="1"/>
</dbReference>
<dbReference type="EMBL" id="OZ035836">
    <property type="protein sequence ID" value="CAL1579678.1"/>
    <property type="molecule type" value="Genomic_DNA"/>
</dbReference>
<dbReference type="PANTHER" id="PTHR46386:SF11">
    <property type="entry name" value="AUTOIMMUNE REGULATOR"/>
    <property type="match status" value="1"/>
</dbReference>
<gene>
    <name evidence="2" type="ORF">KC01_LOCUS10679</name>
</gene>
<dbReference type="GO" id="GO:0000981">
    <property type="term" value="F:DNA-binding transcription factor activity, RNA polymerase II-specific"/>
    <property type="evidence" value="ECO:0007669"/>
    <property type="project" value="TreeGrafter"/>
</dbReference>
<organism evidence="2 3">
    <name type="scientific">Knipowitschia caucasica</name>
    <name type="common">Caucasian dwarf goby</name>
    <name type="synonym">Pomatoschistus caucasicus</name>
    <dbReference type="NCBI Taxonomy" id="637954"/>
    <lineage>
        <taxon>Eukaryota</taxon>
        <taxon>Metazoa</taxon>
        <taxon>Chordata</taxon>
        <taxon>Craniata</taxon>
        <taxon>Vertebrata</taxon>
        <taxon>Euteleostomi</taxon>
        <taxon>Actinopterygii</taxon>
        <taxon>Neopterygii</taxon>
        <taxon>Teleostei</taxon>
        <taxon>Neoteleostei</taxon>
        <taxon>Acanthomorphata</taxon>
        <taxon>Gobiaria</taxon>
        <taxon>Gobiiformes</taxon>
        <taxon>Gobioidei</taxon>
        <taxon>Gobiidae</taxon>
        <taxon>Gobiinae</taxon>
        <taxon>Knipowitschia</taxon>
    </lineage>
</organism>
<dbReference type="Pfam" id="PF03172">
    <property type="entry name" value="HSR"/>
    <property type="match status" value="1"/>
</dbReference>
<feature type="domain" description="HSR" evidence="1">
    <location>
        <begin position="1"/>
        <end position="110"/>
    </location>
</feature>
<dbReference type="InterPro" id="IPR004865">
    <property type="entry name" value="HSR_dom"/>
</dbReference>
<dbReference type="Proteomes" id="UP001497482">
    <property type="component" value="Chromosome 14"/>
</dbReference>
<proteinExistence type="predicted"/>
<evidence type="ECO:0000313" key="2">
    <source>
        <dbReference type="EMBL" id="CAL1579678.1"/>
    </source>
</evidence>
<sequence>MSRVEAFRKTNLRCALKEFRTDISMAVDDPFPFVYGLVDKSIITEHQFKECLEKQAGDGIHKAVHSLVSWVLEQSRATVENFCKYLNTDYNLDSYPRLRNLLTDLKSMRWFNKRHLWSVSEWRRPDSLPPMSKVLPYKLPFLQVPPAAQPAQSHNQTSAESDAILHTTELESVMAEVPFDGILQWALHSISRPYSNSQDCFQ</sequence>
<dbReference type="AlphaFoldDB" id="A0AAV2JSE6"/>
<dbReference type="InterPro" id="IPR043563">
    <property type="entry name" value="Sp110/Sp140/Sp140L-like"/>
</dbReference>
<dbReference type="GO" id="GO:0005634">
    <property type="term" value="C:nucleus"/>
    <property type="evidence" value="ECO:0007669"/>
    <property type="project" value="InterPro"/>
</dbReference>
<name>A0AAV2JSE6_KNICA</name>